<dbReference type="Proteomes" id="UP000002051">
    <property type="component" value="Chromosome 2"/>
</dbReference>
<dbReference type="Pfam" id="PF24426">
    <property type="entry name" value="HTH_NDX"/>
    <property type="match status" value="1"/>
</dbReference>
<dbReference type="InterPro" id="IPR057287">
    <property type="entry name" value="Ndx_N"/>
</dbReference>
<dbReference type="GO" id="GO:0009908">
    <property type="term" value="P:flower development"/>
    <property type="evidence" value="ECO:0007669"/>
    <property type="project" value="InterPro"/>
</dbReference>
<accession>A0A0C3V879</accession>
<dbReference type="CDD" id="cd00086">
    <property type="entry name" value="homeodomain"/>
    <property type="match status" value="1"/>
</dbReference>
<feature type="region of interest" description="Disordered" evidence="3">
    <location>
        <begin position="651"/>
        <end position="728"/>
    </location>
</feature>
<evidence type="ECO:0000313" key="7">
    <source>
        <dbReference type="Proteomes" id="UP000002051"/>
    </source>
</evidence>
<feature type="compositionally biased region" description="Basic and acidic residues" evidence="3">
    <location>
        <begin position="664"/>
        <end position="674"/>
    </location>
</feature>
<name>G7IHK7_MEDTR</name>
<feature type="domain" description="Homeobox" evidence="4">
    <location>
        <begin position="782"/>
        <end position="849"/>
    </location>
</feature>
<evidence type="ECO:0000259" key="4">
    <source>
        <dbReference type="PROSITE" id="PS50071"/>
    </source>
</evidence>
<evidence type="ECO:0000256" key="3">
    <source>
        <dbReference type="SAM" id="MobiDB-lite"/>
    </source>
</evidence>
<dbReference type="InterPro" id="IPR001356">
    <property type="entry name" value="HD"/>
</dbReference>
<dbReference type="InterPro" id="IPR039325">
    <property type="entry name" value="NDX"/>
</dbReference>
<reference evidence="5 7" key="2">
    <citation type="journal article" date="2014" name="BMC Genomics">
        <title>An improved genome release (version Mt4.0) for the model legume Medicago truncatula.</title>
        <authorList>
            <person name="Tang H."/>
            <person name="Krishnakumar V."/>
            <person name="Bidwell S."/>
            <person name="Rosen B."/>
            <person name="Chan A."/>
            <person name="Zhou S."/>
            <person name="Gentzbittel L."/>
            <person name="Childs K.L."/>
            <person name="Yandell M."/>
            <person name="Gundlach H."/>
            <person name="Mayer K.F."/>
            <person name="Schwartz D.C."/>
            <person name="Town C.D."/>
        </authorList>
    </citation>
    <scope>GENOME REANNOTATION</scope>
    <source>
        <strain evidence="6 7">cv. Jemalong A17</strain>
    </source>
</reference>
<dbReference type="Pfam" id="PF25246">
    <property type="entry name" value="Nodulin_N"/>
    <property type="match status" value="1"/>
</dbReference>
<evidence type="ECO:0000313" key="6">
    <source>
        <dbReference type="EnsemblPlants" id="AES67570"/>
    </source>
</evidence>
<protein>
    <submittedName>
        <fullName evidence="5">NDX1 homeobox protein</fullName>
    </submittedName>
</protein>
<gene>
    <name evidence="6" type="primary">11412805</name>
    <name evidence="5" type="ordered locus">MTR_2g096290</name>
</gene>
<feature type="region of interest" description="Disordered" evidence="3">
    <location>
        <begin position="849"/>
        <end position="879"/>
    </location>
</feature>
<dbReference type="PROSITE" id="PS50071">
    <property type="entry name" value="HOMEOBOX_2"/>
    <property type="match status" value="1"/>
</dbReference>
<dbReference type="PaxDb" id="3880-AES67570"/>
<dbReference type="InterPro" id="IPR056560">
    <property type="entry name" value="HTH_NDX"/>
</dbReference>
<keyword evidence="2 5" id="KW-0371">Homeobox</keyword>
<organism evidence="5 7">
    <name type="scientific">Medicago truncatula</name>
    <name type="common">Barrel medic</name>
    <name type="synonym">Medicago tribuloides</name>
    <dbReference type="NCBI Taxonomy" id="3880"/>
    <lineage>
        <taxon>Eukaryota</taxon>
        <taxon>Viridiplantae</taxon>
        <taxon>Streptophyta</taxon>
        <taxon>Embryophyta</taxon>
        <taxon>Tracheophyta</taxon>
        <taxon>Spermatophyta</taxon>
        <taxon>Magnoliopsida</taxon>
        <taxon>eudicotyledons</taxon>
        <taxon>Gunneridae</taxon>
        <taxon>Pentapetalae</taxon>
        <taxon>rosids</taxon>
        <taxon>fabids</taxon>
        <taxon>Fabales</taxon>
        <taxon>Fabaceae</taxon>
        <taxon>Papilionoideae</taxon>
        <taxon>50 kb inversion clade</taxon>
        <taxon>NPAAA clade</taxon>
        <taxon>Hologalegina</taxon>
        <taxon>IRL clade</taxon>
        <taxon>Trifolieae</taxon>
        <taxon>Medicago</taxon>
    </lineage>
</organism>
<dbReference type="GO" id="GO:0005634">
    <property type="term" value="C:nucleus"/>
    <property type="evidence" value="ECO:0007669"/>
    <property type="project" value="UniProtKB-SubCell"/>
</dbReference>
<feature type="DNA-binding region" description="Homeobox" evidence="2">
    <location>
        <begin position="784"/>
        <end position="850"/>
    </location>
</feature>
<evidence type="ECO:0000313" key="5">
    <source>
        <dbReference type="EMBL" id="AES67570.2"/>
    </source>
</evidence>
<dbReference type="EnsemblPlants" id="AES67570">
    <property type="protein sequence ID" value="AES67570"/>
    <property type="gene ID" value="MTR_2g096290"/>
</dbReference>
<dbReference type="OrthoDB" id="2020792at2759"/>
<reference evidence="5 7" key="1">
    <citation type="journal article" date="2011" name="Nature">
        <title>The Medicago genome provides insight into the evolution of rhizobial symbioses.</title>
        <authorList>
            <person name="Young N.D."/>
            <person name="Debelle F."/>
            <person name="Oldroyd G.E."/>
            <person name="Geurts R."/>
            <person name="Cannon S.B."/>
            <person name="Udvardi M.K."/>
            <person name="Benedito V.A."/>
            <person name="Mayer K.F."/>
            <person name="Gouzy J."/>
            <person name="Schoof H."/>
            <person name="Van de Peer Y."/>
            <person name="Proost S."/>
            <person name="Cook D.R."/>
            <person name="Meyers B.C."/>
            <person name="Spannagl M."/>
            <person name="Cheung F."/>
            <person name="De Mita S."/>
            <person name="Krishnakumar V."/>
            <person name="Gundlach H."/>
            <person name="Zhou S."/>
            <person name="Mudge J."/>
            <person name="Bharti A.K."/>
            <person name="Murray J.D."/>
            <person name="Naoumkina M.A."/>
            <person name="Rosen B."/>
            <person name="Silverstein K.A."/>
            <person name="Tang H."/>
            <person name="Rombauts S."/>
            <person name="Zhao P.X."/>
            <person name="Zhou P."/>
            <person name="Barbe V."/>
            <person name="Bardou P."/>
            <person name="Bechner M."/>
            <person name="Bellec A."/>
            <person name="Berger A."/>
            <person name="Berges H."/>
            <person name="Bidwell S."/>
            <person name="Bisseling T."/>
            <person name="Choisne N."/>
            <person name="Couloux A."/>
            <person name="Denny R."/>
            <person name="Deshpande S."/>
            <person name="Dai X."/>
            <person name="Doyle J.J."/>
            <person name="Dudez A.M."/>
            <person name="Farmer A.D."/>
            <person name="Fouteau S."/>
            <person name="Franken C."/>
            <person name="Gibelin C."/>
            <person name="Gish J."/>
            <person name="Goldstein S."/>
            <person name="Gonzalez A.J."/>
            <person name="Green P.J."/>
            <person name="Hallab A."/>
            <person name="Hartog M."/>
            <person name="Hua A."/>
            <person name="Humphray S.J."/>
            <person name="Jeong D.H."/>
            <person name="Jing Y."/>
            <person name="Jocker A."/>
            <person name="Kenton S.M."/>
            <person name="Kim D.J."/>
            <person name="Klee K."/>
            <person name="Lai H."/>
            <person name="Lang C."/>
            <person name="Lin S."/>
            <person name="Macmil S.L."/>
            <person name="Magdelenat G."/>
            <person name="Matthews L."/>
            <person name="McCorrison J."/>
            <person name="Monaghan E.L."/>
            <person name="Mun J.H."/>
            <person name="Najar F.Z."/>
            <person name="Nicholson C."/>
            <person name="Noirot C."/>
            <person name="O'Bleness M."/>
            <person name="Paule C.R."/>
            <person name="Poulain J."/>
            <person name="Prion F."/>
            <person name="Qin B."/>
            <person name="Qu C."/>
            <person name="Retzel E.F."/>
            <person name="Riddle C."/>
            <person name="Sallet E."/>
            <person name="Samain S."/>
            <person name="Samson N."/>
            <person name="Sanders I."/>
            <person name="Saurat O."/>
            <person name="Scarpelli C."/>
            <person name="Schiex T."/>
            <person name="Segurens B."/>
            <person name="Severin A.J."/>
            <person name="Sherrier D.J."/>
            <person name="Shi R."/>
            <person name="Sims S."/>
            <person name="Singer S.R."/>
            <person name="Sinharoy S."/>
            <person name="Sterck L."/>
            <person name="Viollet A."/>
            <person name="Wang B.B."/>
            <person name="Wang K."/>
            <person name="Wang M."/>
            <person name="Wang X."/>
            <person name="Warfsmann J."/>
            <person name="Weissenbach J."/>
            <person name="White D.D."/>
            <person name="White J.D."/>
            <person name="Wiley G.B."/>
            <person name="Wincker P."/>
            <person name="Xing Y."/>
            <person name="Yang L."/>
            <person name="Yao Z."/>
            <person name="Ying F."/>
            <person name="Zhai J."/>
            <person name="Zhou L."/>
            <person name="Zuber A."/>
            <person name="Denarie J."/>
            <person name="Dixon R.A."/>
            <person name="May G.D."/>
            <person name="Schwartz D.C."/>
            <person name="Rogers J."/>
            <person name="Quetier F."/>
            <person name="Town C.D."/>
            <person name="Roe B.A."/>
        </authorList>
    </citation>
    <scope>NUCLEOTIDE SEQUENCE [LARGE SCALE GENOMIC DNA]</scope>
    <source>
        <strain evidence="5">A17</strain>
        <strain evidence="6 7">cv. Jemalong A17</strain>
    </source>
</reference>
<dbReference type="Pfam" id="PF24679">
    <property type="entry name" value="Nodulin_C"/>
    <property type="match status" value="1"/>
</dbReference>
<comment type="subcellular location">
    <subcellularLocation>
        <location evidence="1 2">Nucleus</location>
    </subcellularLocation>
</comment>
<dbReference type="STRING" id="3880.G7IHK7"/>
<dbReference type="HOGENOM" id="CLU_010375_0_0_1"/>
<dbReference type="EMBL" id="CM001218">
    <property type="protein sequence ID" value="AES67570.2"/>
    <property type="molecule type" value="Genomic_DNA"/>
</dbReference>
<dbReference type="PANTHER" id="PTHR35743:SF1">
    <property type="entry name" value="NODULIN HOMEOBOX"/>
    <property type="match status" value="1"/>
</dbReference>
<dbReference type="ExpressionAtlas" id="G7IHK7">
    <property type="expression patterns" value="differential"/>
</dbReference>
<dbReference type="InterPro" id="IPR056559">
    <property type="entry name" value="NDX_C"/>
</dbReference>
<sequence length="971" mass="107666">MPSRKDAKSAMIIIKYTAIKNTYSAFSTASLNASLLLLEYKNTWDTLKHQYIINSEVPLPGMGDTNEEPSSNAAKVLHMKSTVKQLQAITSVELNKLLRESEGFTINLLTEHGSLLKVDMEKLAGSLPMHLASVLISSNRDEAMFKYVLCGVRLLHALCDLSSRNSKFEQIFLDDVKVVTQMIEMVFFMLTVLAGYRQEGHAFSHEHLLHSTLVACNLYLLTGFISTQWRDIAQVLLAHPKVDIFMDAAFGSVRVVVRCLETTLVAYNEDISMESNLTAERVVFYLCQQCEASLQLLRSLCQQKLFKEQLLRNKELCGKGGILLLAQSILKLHIQPYTSNRIAAAISRLKAKILSILLSLCEAESISYLDEVASTARSLDLSKSVALEVFDLLKKAFGRNPGHLAADRSHPMGLVQLNAMRLADIFSDDSNFRSYMILCFTEVLTAIISLSHGDFLSCWCSSNLSETEEDASIEYDISAAVGWVLHNTSPDVKDATNLEFNLTPSSMLKASYAHHRTSLFVKFFANLHCFVPNVCEEQERNLFVRKVIECLQMDLSNLLPGFSFDTDAPKVSIASKNLRSLLSHAESLIPNFLNVEDVQLLRVFFGELQSLFTSNGFGRNRVQKTQDGKCEESSWDKFSKLNINECYQGAQSAGGRPLPLTSKEQADLNKKGGKVEGMSENSANPNLEQRNTTAEDTIQGNGPSRQSQVENKGISGKTASGGARDIDKDAHKIETSCSDASSAKGKNVVVHVDNGELSKSNERLKRVGVEENPEDEKIELAQRKKRKRTIMNAEQVTMIENALLDEPDMQRNAALLQSWADKLSSDGPEVTSSQLKNWLNNRKARLARTAAKDVRPAAADVDNQVSDRQRGPTIGSHGSPVSAGQYVVLVGVQGEEIGKGTVFQTQDKWFGKNLEESATCVVDVCELRVDKGLRLPYSSEAIGTTFADAQTKFGIMRIVWDLNKVLVLRTD</sequence>
<feature type="compositionally biased region" description="Polar residues" evidence="3">
    <location>
        <begin position="679"/>
        <end position="710"/>
    </location>
</feature>
<proteinExistence type="predicted"/>
<keyword evidence="7" id="KW-1185">Reference proteome</keyword>
<dbReference type="eggNOG" id="ENOG502QR3W">
    <property type="taxonomic scope" value="Eukaryota"/>
</dbReference>
<accession>G7IHK7</accession>
<evidence type="ECO:0000256" key="1">
    <source>
        <dbReference type="ARBA" id="ARBA00004123"/>
    </source>
</evidence>
<reference evidence="6" key="3">
    <citation type="submission" date="2015-04" db="UniProtKB">
        <authorList>
            <consortium name="EnsemblPlants"/>
        </authorList>
    </citation>
    <scope>IDENTIFICATION</scope>
    <source>
        <strain evidence="6">cv. Jemalong A17</strain>
    </source>
</reference>
<dbReference type="GO" id="GO:0003697">
    <property type="term" value="F:single-stranded DNA binding"/>
    <property type="evidence" value="ECO:0007669"/>
    <property type="project" value="InterPro"/>
</dbReference>
<dbReference type="PANTHER" id="PTHR35743">
    <property type="entry name" value="NODULIN HOMEOBOX"/>
    <property type="match status" value="1"/>
</dbReference>
<dbReference type="AlphaFoldDB" id="G7IHK7"/>
<dbReference type="SMART" id="SM00389">
    <property type="entry name" value="HOX"/>
    <property type="match status" value="1"/>
</dbReference>
<evidence type="ECO:0000256" key="2">
    <source>
        <dbReference type="PROSITE-ProRule" id="PRU00108"/>
    </source>
</evidence>
<keyword evidence="2" id="KW-0539">Nucleus</keyword>
<keyword evidence="2 5" id="KW-0238">DNA-binding</keyword>